<dbReference type="AlphaFoldDB" id="A0AAD4G7U7"/>
<feature type="compositionally biased region" description="Low complexity" evidence="1">
    <location>
        <begin position="11"/>
        <end position="21"/>
    </location>
</feature>
<feature type="region of interest" description="Disordered" evidence="1">
    <location>
        <begin position="83"/>
        <end position="112"/>
    </location>
</feature>
<dbReference type="Proteomes" id="UP001194468">
    <property type="component" value="Unassembled WGS sequence"/>
</dbReference>
<gene>
    <name evidence="2" type="ORF">L210DRAFT_3571348</name>
</gene>
<evidence type="ECO:0000313" key="2">
    <source>
        <dbReference type="EMBL" id="KAF8422343.1"/>
    </source>
</evidence>
<name>A0AAD4G7U7_BOLED</name>
<dbReference type="EMBL" id="WHUW01000126">
    <property type="protein sequence ID" value="KAF8422343.1"/>
    <property type="molecule type" value="Genomic_DNA"/>
</dbReference>
<feature type="region of interest" description="Disordered" evidence="1">
    <location>
        <begin position="1"/>
        <end position="54"/>
    </location>
</feature>
<dbReference type="InterPro" id="IPR036910">
    <property type="entry name" value="HMG_box_dom_sf"/>
</dbReference>
<feature type="compositionally biased region" description="Polar residues" evidence="1">
    <location>
        <begin position="22"/>
        <end position="32"/>
    </location>
</feature>
<dbReference type="SUPFAM" id="SSF47095">
    <property type="entry name" value="HMG-box"/>
    <property type="match status" value="1"/>
</dbReference>
<accession>A0AAD4G7U7</accession>
<dbReference type="Gene3D" id="1.10.30.10">
    <property type="entry name" value="High mobility group box domain"/>
    <property type="match status" value="1"/>
</dbReference>
<organism evidence="2 3">
    <name type="scientific">Boletus edulis BED1</name>
    <dbReference type="NCBI Taxonomy" id="1328754"/>
    <lineage>
        <taxon>Eukaryota</taxon>
        <taxon>Fungi</taxon>
        <taxon>Dikarya</taxon>
        <taxon>Basidiomycota</taxon>
        <taxon>Agaricomycotina</taxon>
        <taxon>Agaricomycetes</taxon>
        <taxon>Agaricomycetidae</taxon>
        <taxon>Boletales</taxon>
        <taxon>Boletineae</taxon>
        <taxon>Boletaceae</taxon>
        <taxon>Boletoideae</taxon>
        <taxon>Boletus</taxon>
    </lineage>
</organism>
<reference evidence="2" key="1">
    <citation type="submission" date="2019-10" db="EMBL/GenBank/DDBJ databases">
        <authorList>
            <consortium name="DOE Joint Genome Institute"/>
            <person name="Kuo A."/>
            <person name="Miyauchi S."/>
            <person name="Kiss E."/>
            <person name="Drula E."/>
            <person name="Kohler A."/>
            <person name="Sanchez-Garcia M."/>
            <person name="Andreopoulos B."/>
            <person name="Barry K.W."/>
            <person name="Bonito G."/>
            <person name="Buee M."/>
            <person name="Carver A."/>
            <person name="Chen C."/>
            <person name="Cichocki N."/>
            <person name="Clum A."/>
            <person name="Culley D."/>
            <person name="Crous P.W."/>
            <person name="Fauchery L."/>
            <person name="Girlanda M."/>
            <person name="Hayes R."/>
            <person name="Keri Z."/>
            <person name="LaButti K."/>
            <person name="Lipzen A."/>
            <person name="Lombard V."/>
            <person name="Magnuson J."/>
            <person name="Maillard F."/>
            <person name="Morin E."/>
            <person name="Murat C."/>
            <person name="Nolan M."/>
            <person name="Ohm R."/>
            <person name="Pangilinan J."/>
            <person name="Pereira M."/>
            <person name="Perotto S."/>
            <person name="Peter M."/>
            <person name="Riley R."/>
            <person name="Sitrit Y."/>
            <person name="Stielow B."/>
            <person name="Szollosi G."/>
            <person name="Zifcakova L."/>
            <person name="Stursova M."/>
            <person name="Spatafora J.W."/>
            <person name="Tedersoo L."/>
            <person name="Vaario L.-M."/>
            <person name="Yamada A."/>
            <person name="Yan M."/>
            <person name="Wang P."/>
            <person name="Xu J."/>
            <person name="Bruns T."/>
            <person name="Baldrian P."/>
            <person name="Vilgalys R."/>
            <person name="Henrissat B."/>
            <person name="Grigoriev I.V."/>
            <person name="Hibbett D."/>
            <person name="Nagy L.G."/>
            <person name="Martin F.M."/>
        </authorList>
    </citation>
    <scope>NUCLEOTIDE SEQUENCE</scope>
    <source>
        <strain evidence="2">BED1</strain>
    </source>
</reference>
<evidence type="ECO:0000313" key="3">
    <source>
        <dbReference type="Proteomes" id="UP001194468"/>
    </source>
</evidence>
<sequence length="112" mass="12557">MPAFRTRDTPSQCKSYRSSSSQDPDLTGTIQPPSLAIVSPTPYASPTSSLFEPDPRKLALSQQWKPLSPEERLYWEELAKQKEEGAQADVPQLRLSIPEKQGSQGKEGEVWR</sequence>
<reference evidence="2" key="2">
    <citation type="journal article" date="2020" name="Nat. Commun.">
        <title>Large-scale genome sequencing of mycorrhizal fungi provides insights into the early evolution of symbiotic traits.</title>
        <authorList>
            <person name="Miyauchi S."/>
            <person name="Kiss E."/>
            <person name="Kuo A."/>
            <person name="Drula E."/>
            <person name="Kohler A."/>
            <person name="Sanchez-Garcia M."/>
            <person name="Morin E."/>
            <person name="Andreopoulos B."/>
            <person name="Barry K.W."/>
            <person name="Bonito G."/>
            <person name="Buee M."/>
            <person name="Carver A."/>
            <person name="Chen C."/>
            <person name="Cichocki N."/>
            <person name="Clum A."/>
            <person name="Culley D."/>
            <person name="Crous P.W."/>
            <person name="Fauchery L."/>
            <person name="Girlanda M."/>
            <person name="Hayes R.D."/>
            <person name="Keri Z."/>
            <person name="LaButti K."/>
            <person name="Lipzen A."/>
            <person name="Lombard V."/>
            <person name="Magnuson J."/>
            <person name="Maillard F."/>
            <person name="Murat C."/>
            <person name="Nolan M."/>
            <person name="Ohm R.A."/>
            <person name="Pangilinan J."/>
            <person name="Pereira M.F."/>
            <person name="Perotto S."/>
            <person name="Peter M."/>
            <person name="Pfister S."/>
            <person name="Riley R."/>
            <person name="Sitrit Y."/>
            <person name="Stielow J.B."/>
            <person name="Szollosi G."/>
            <person name="Zifcakova L."/>
            <person name="Stursova M."/>
            <person name="Spatafora J.W."/>
            <person name="Tedersoo L."/>
            <person name="Vaario L.M."/>
            <person name="Yamada A."/>
            <person name="Yan M."/>
            <person name="Wang P."/>
            <person name="Xu J."/>
            <person name="Bruns T."/>
            <person name="Baldrian P."/>
            <person name="Vilgalys R."/>
            <person name="Dunand C."/>
            <person name="Henrissat B."/>
            <person name="Grigoriev I.V."/>
            <person name="Hibbett D."/>
            <person name="Nagy L.G."/>
            <person name="Martin F.M."/>
        </authorList>
    </citation>
    <scope>NUCLEOTIDE SEQUENCE</scope>
    <source>
        <strain evidence="2">BED1</strain>
    </source>
</reference>
<comment type="caution">
    <text evidence="2">The sequence shown here is derived from an EMBL/GenBank/DDBJ whole genome shotgun (WGS) entry which is preliminary data.</text>
</comment>
<protein>
    <submittedName>
        <fullName evidence="2">Uncharacterized protein</fullName>
    </submittedName>
</protein>
<proteinExistence type="predicted"/>
<keyword evidence="3" id="KW-1185">Reference proteome</keyword>
<evidence type="ECO:0000256" key="1">
    <source>
        <dbReference type="SAM" id="MobiDB-lite"/>
    </source>
</evidence>